<keyword evidence="1" id="KW-0472">Membrane</keyword>
<keyword evidence="1" id="KW-0812">Transmembrane</keyword>
<dbReference type="Proteomes" id="UP000317648">
    <property type="component" value="Chromosome"/>
</dbReference>
<protein>
    <submittedName>
        <fullName evidence="2">Uncharacterized protein</fullName>
    </submittedName>
</protein>
<sequence>MGQGGFNMPAQQAPAPVGEKQHYNVYTFLLVIAFVAMVIACVVLHQELMLFGETNWWNTGGIRPSIPAPVSALPSSTPIAFLG</sequence>
<keyword evidence="1" id="KW-1133">Transmembrane helix</keyword>
<dbReference type="KEGG" id="lcre:Pla8534_34680"/>
<keyword evidence="3" id="KW-1185">Reference proteome</keyword>
<evidence type="ECO:0000313" key="3">
    <source>
        <dbReference type="Proteomes" id="UP000317648"/>
    </source>
</evidence>
<evidence type="ECO:0000256" key="1">
    <source>
        <dbReference type="SAM" id="Phobius"/>
    </source>
</evidence>
<dbReference type="AlphaFoldDB" id="A0A518DUY1"/>
<feature type="transmembrane region" description="Helical" evidence="1">
    <location>
        <begin position="25"/>
        <end position="44"/>
    </location>
</feature>
<reference evidence="2 3" key="1">
    <citation type="submission" date="2019-02" db="EMBL/GenBank/DDBJ databases">
        <title>Deep-cultivation of Planctomycetes and their phenomic and genomic characterization uncovers novel biology.</title>
        <authorList>
            <person name="Wiegand S."/>
            <person name="Jogler M."/>
            <person name="Boedeker C."/>
            <person name="Pinto D."/>
            <person name="Vollmers J."/>
            <person name="Rivas-Marin E."/>
            <person name="Kohn T."/>
            <person name="Peeters S.H."/>
            <person name="Heuer A."/>
            <person name="Rast P."/>
            <person name="Oberbeckmann S."/>
            <person name="Bunk B."/>
            <person name="Jeske O."/>
            <person name="Meyerdierks A."/>
            <person name="Storesund J.E."/>
            <person name="Kallscheuer N."/>
            <person name="Luecker S."/>
            <person name="Lage O.M."/>
            <person name="Pohl T."/>
            <person name="Merkel B.J."/>
            <person name="Hornburger P."/>
            <person name="Mueller R.-W."/>
            <person name="Bruemmer F."/>
            <person name="Labrenz M."/>
            <person name="Spormann A.M."/>
            <person name="Op den Camp H."/>
            <person name="Overmann J."/>
            <person name="Amann R."/>
            <person name="Jetten M.S.M."/>
            <person name="Mascher T."/>
            <person name="Medema M.H."/>
            <person name="Devos D.P."/>
            <person name="Kaster A.-K."/>
            <person name="Ovreas L."/>
            <person name="Rohde M."/>
            <person name="Galperin M.Y."/>
            <person name="Jogler C."/>
        </authorList>
    </citation>
    <scope>NUCLEOTIDE SEQUENCE [LARGE SCALE GENOMIC DNA]</scope>
    <source>
        <strain evidence="2 3">Pla85_3_4</strain>
    </source>
</reference>
<proteinExistence type="predicted"/>
<evidence type="ECO:0000313" key="2">
    <source>
        <dbReference type="EMBL" id="QDU95652.1"/>
    </source>
</evidence>
<accession>A0A518DUY1</accession>
<organism evidence="2 3">
    <name type="scientific">Lignipirellula cremea</name>
    <dbReference type="NCBI Taxonomy" id="2528010"/>
    <lineage>
        <taxon>Bacteria</taxon>
        <taxon>Pseudomonadati</taxon>
        <taxon>Planctomycetota</taxon>
        <taxon>Planctomycetia</taxon>
        <taxon>Pirellulales</taxon>
        <taxon>Pirellulaceae</taxon>
        <taxon>Lignipirellula</taxon>
    </lineage>
</organism>
<gene>
    <name evidence="2" type="ORF">Pla8534_34680</name>
</gene>
<name>A0A518DUY1_9BACT</name>
<dbReference type="EMBL" id="CP036433">
    <property type="protein sequence ID" value="QDU95652.1"/>
    <property type="molecule type" value="Genomic_DNA"/>
</dbReference>